<evidence type="ECO:0000256" key="1">
    <source>
        <dbReference type="SAM" id="Coils"/>
    </source>
</evidence>
<feature type="coiled-coil region" evidence="1">
    <location>
        <begin position="190"/>
        <end position="231"/>
    </location>
</feature>
<feature type="coiled-coil region" evidence="1">
    <location>
        <begin position="489"/>
        <end position="636"/>
    </location>
</feature>
<evidence type="ECO:0000313" key="2">
    <source>
        <dbReference type="EMBL" id="CDW91649.1"/>
    </source>
</evidence>
<dbReference type="InParanoid" id="A0A078BB81"/>
<dbReference type="AlphaFoldDB" id="A0A078BB81"/>
<organism evidence="2 3">
    <name type="scientific">Stylonychia lemnae</name>
    <name type="common">Ciliate</name>
    <dbReference type="NCBI Taxonomy" id="5949"/>
    <lineage>
        <taxon>Eukaryota</taxon>
        <taxon>Sar</taxon>
        <taxon>Alveolata</taxon>
        <taxon>Ciliophora</taxon>
        <taxon>Intramacronucleata</taxon>
        <taxon>Spirotrichea</taxon>
        <taxon>Stichotrichia</taxon>
        <taxon>Sporadotrichida</taxon>
        <taxon>Oxytrichidae</taxon>
        <taxon>Stylonychinae</taxon>
        <taxon>Stylonychia</taxon>
    </lineage>
</organism>
<dbReference type="EMBL" id="CCKQ01019626">
    <property type="protein sequence ID" value="CDW91649.1"/>
    <property type="molecule type" value="Genomic_DNA"/>
</dbReference>
<dbReference type="Proteomes" id="UP000039865">
    <property type="component" value="Unassembled WGS sequence"/>
</dbReference>
<proteinExistence type="predicted"/>
<keyword evidence="1" id="KW-0175">Coiled coil</keyword>
<feature type="coiled-coil region" evidence="1">
    <location>
        <begin position="415"/>
        <end position="463"/>
    </location>
</feature>
<evidence type="ECO:0000313" key="3">
    <source>
        <dbReference type="Proteomes" id="UP000039865"/>
    </source>
</evidence>
<name>A0A078BB81_STYLE</name>
<protein>
    <submittedName>
        <fullName evidence="2">Uncharacterized protein</fullName>
    </submittedName>
</protein>
<accession>A0A078BB81</accession>
<keyword evidence="3" id="KW-1185">Reference proteome</keyword>
<reference evidence="2 3" key="1">
    <citation type="submission" date="2014-06" db="EMBL/GenBank/DDBJ databases">
        <authorList>
            <person name="Swart Estienne"/>
        </authorList>
    </citation>
    <scope>NUCLEOTIDE SEQUENCE [LARGE SCALE GENOMIC DNA]</scope>
    <source>
        <strain evidence="2 3">130c</strain>
    </source>
</reference>
<sequence>MTIQNEDEAERQADKYNISTSFQNEQVYRIEDQSNDHHQFSQDQTKIYRYQIKSNFSGKPINNELDETKQLYESIAGSYDYINQSRLVFSNLAPIHNNNTDYVYNRTSFQVNDGIRNRITEQAKRESLLMHLNSENESINTQQELLLNSKDNRNQSIIGKQQNYISSSHGNHGKQNIAELITKLKQFSPQKVKQQISERYEQEVQNLKQELEEERNLRSQLEIAITQLYRNQSSDLHRSETPKSEQLDNQDEIHDMIAFQNQQILQLKQQNDALISDNLKMSSLLNSMEKILSQFNTTFNTGKDYSNKTTVNNTQNGINILSTGKSKRSQSKISSMNVSICHNAPTANQSTFIDRSSVQTAGTIGNVKPNIQYKLQELQKVEDLDIGLRCENIKNDYKCMYQSIKYQFKQQTIQVLQLSNQLEDQVRELDRLNQQIQLKQQENEELGELYQNQNGRITELNQEIQNLASYFDLERMQLKQQSQTFEGHNNKYKQVLSDKDNNIQRLQDQLKQQDDHIIQLNGKIRDLSNQMNQYQQNAQNQNKFMNQLQAEIAQYHQSLAIKDRELYELGIQFNASKESYEKDKDRLERKVSKYSGKYKQQLKQLISELELLTINKQQQEDYIRNNQDQMRKLEKKYQQDIGLFRMENLRKDEQVEQSKMKQRKFVEMLQTKIRHLLYRSKELLIPVGSQHPTLQFDQVDYRESEMTRGFNDILEIIEKYLNPMLGQGYVSAQQNNQSFSKVNSKQQFY</sequence>
<gene>
    <name evidence="2" type="primary">Contig6048.g6472</name>
    <name evidence="2" type="ORF">STYLEM_20807</name>
</gene>